<feature type="compositionally biased region" description="Basic and acidic residues" evidence="1">
    <location>
        <begin position="140"/>
        <end position="169"/>
    </location>
</feature>
<dbReference type="GeneID" id="24127321"/>
<evidence type="ECO:0000256" key="1">
    <source>
        <dbReference type="SAM" id="MobiDB-lite"/>
    </source>
</evidence>
<accession>A0A067CGB8</accession>
<evidence type="ECO:0000313" key="2">
    <source>
        <dbReference type="EMBL" id="KDO29789.1"/>
    </source>
</evidence>
<dbReference type="AlphaFoldDB" id="A0A067CGB8"/>
<feature type="region of interest" description="Disordered" evidence="1">
    <location>
        <begin position="86"/>
        <end position="198"/>
    </location>
</feature>
<dbReference type="VEuPathDB" id="FungiDB:SPRG_04904"/>
<proteinExistence type="predicted"/>
<feature type="compositionally biased region" description="Basic residues" evidence="1">
    <location>
        <begin position="90"/>
        <end position="101"/>
    </location>
</feature>
<organism evidence="2 3">
    <name type="scientific">Saprolegnia parasitica (strain CBS 223.65)</name>
    <dbReference type="NCBI Taxonomy" id="695850"/>
    <lineage>
        <taxon>Eukaryota</taxon>
        <taxon>Sar</taxon>
        <taxon>Stramenopiles</taxon>
        <taxon>Oomycota</taxon>
        <taxon>Saprolegniomycetes</taxon>
        <taxon>Saprolegniales</taxon>
        <taxon>Saprolegniaceae</taxon>
        <taxon>Saprolegnia</taxon>
    </lineage>
</organism>
<protein>
    <submittedName>
        <fullName evidence="2">Uncharacterized protein</fullName>
    </submittedName>
</protein>
<reference evidence="2 3" key="1">
    <citation type="journal article" date="2013" name="PLoS Genet.">
        <title>Distinctive expansion of potential virulence genes in the genome of the oomycete fish pathogen Saprolegnia parasitica.</title>
        <authorList>
            <person name="Jiang R.H."/>
            <person name="de Bruijn I."/>
            <person name="Haas B.J."/>
            <person name="Belmonte R."/>
            <person name="Lobach L."/>
            <person name="Christie J."/>
            <person name="van den Ackerveken G."/>
            <person name="Bottin A."/>
            <person name="Bulone V."/>
            <person name="Diaz-Moreno S.M."/>
            <person name="Dumas B."/>
            <person name="Fan L."/>
            <person name="Gaulin E."/>
            <person name="Govers F."/>
            <person name="Grenville-Briggs L.J."/>
            <person name="Horner N.R."/>
            <person name="Levin J.Z."/>
            <person name="Mammella M."/>
            <person name="Meijer H.J."/>
            <person name="Morris P."/>
            <person name="Nusbaum C."/>
            <person name="Oome S."/>
            <person name="Phillips A.J."/>
            <person name="van Rooyen D."/>
            <person name="Rzeszutek E."/>
            <person name="Saraiva M."/>
            <person name="Secombes C.J."/>
            <person name="Seidl M.F."/>
            <person name="Snel B."/>
            <person name="Stassen J.H."/>
            <person name="Sykes S."/>
            <person name="Tripathy S."/>
            <person name="van den Berg H."/>
            <person name="Vega-Arreguin J.C."/>
            <person name="Wawra S."/>
            <person name="Young S.K."/>
            <person name="Zeng Q."/>
            <person name="Dieguez-Uribeondo J."/>
            <person name="Russ C."/>
            <person name="Tyler B.M."/>
            <person name="van West P."/>
        </authorList>
    </citation>
    <scope>NUCLEOTIDE SEQUENCE [LARGE SCALE GENOMIC DNA]</scope>
    <source>
        <strain evidence="2 3">CBS 223.65</strain>
    </source>
</reference>
<sequence length="198" mass="22060">MVQGNQPSSTVISDFEFNAALRRELSLGEWGPLRDGFLRAQLTPNDQVLSEAVKAARFEKDRRALAAARAKEGAAAKTAWLKKDRLVHAATRKTKTRKQRGSPRSETTAPPLWSRKMSPPKMRARKARGSAKEVQPAKAARKESDRKGHASARANEDEAAKTARLKKEQSAPLRLRARMPYKKRTSGSARPFSSSQDW</sequence>
<name>A0A067CGB8_SAPPC</name>
<gene>
    <name evidence="2" type="ORF">SPRG_04904</name>
</gene>
<keyword evidence="3" id="KW-1185">Reference proteome</keyword>
<dbReference type="KEGG" id="spar:SPRG_04904"/>
<evidence type="ECO:0000313" key="3">
    <source>
        <dbReference type="Proteomes" id="UP000030745"/>
    </source>
</evidence>
<dbReference type="RefSeq" id="XP_012199434.1">
    <property type="nucleotide sequence ID" value="XM_012344044.1"/>
</dbReference>
<feature type="compositionally biased region" description="Basic residues" evidence="1">
    <location>
        <begin position="175"/>
        <end position="185"/>
    </location>
</feature>
<dbReference type="EMBL" id="KK583204">
    <property type="protein sequence ID" value="KDO29789.1"/>
    <property type="molecule type" value="Genomic_DNA"/>
</dbReference>
<dbReference type="Proteomes" id="UP000030745">
    <property type="component" value="Unassembled WGS sequence"/>
</dbReference>
<feature type="compositionally biased region" description="Polar residues" evidence="1">
    <location>
        <begin position="186"/>
        <end position="198"/>
    </location>
</feature>